<dbReference type="PANTHER" id="PTHR23088:SF27">
    <property type="entry name" value="DEAMINATED GLUTATHIONE AMIDASE"/>
    <property type="match status" value="1"/>
</dbReference>
<dbReference type="CDD" id="cd07572">
    <property type="entry name" value="nit"/>
    <property type="match status" value="1"/>
</dbReference>
<dbReference type="Gene3D" id="3.60.110.10">
    <property type="entry name" value="Carbon-nitrogen hydrolase"/>
    <property type="match status" value="1"/>
</dbReference>
<accession>A0A317E878</accession>
<evidence type="ECO:0000313" key="4">
    <source>
        <dbReference type="Proteomes" id="UP000246077"/>
    </source>
</evidence>
<evidence type="ECO:0000313" key="3">
    <source>
        <dbReference type="EMBL" id="PWR22456.1"/>
    </source>
</evidence>
<sequence>MSFLRVACVQITAGREVAANVATASGLIRQAAATGARLIATPEMTSLMERDKRAMRPKIRTEQDDSALAAFRDLAAELGVHLLIGSLPIDFGGDRLANRGFLIDPQGGIKARYDKIHMFDVDLPQGESFRESASYQPGGSAVLADVEGARLGLSICYDLRFAPLYRRLAQAGADILAVPAAFTRITGEAHWHVLLRARAIETGSFVIAPGQTGVHEDGRQTFGHSLIIDPWGTVLADAGTEVGIVTADLDLAAVQGARGKIPALQHDRAFQGP</sequence>
<dbReference type="InterPro" id="IPR045254">
    <property type="entry name" value="Nit1/2_C-N_Hydrolase"/>
</dbReference>
<gene>
    <name evidence="3" type="ORF">DKG75_10565</name>
</gene>
<dbReference type="PANTHER" id="PTHR23088">
    <property type="entry name" value="NITRILASE-RELATED"/>
    <property type="match status" value="1"/>
</dbReference>
<proteinExistence type="predicted"/>
<dbReference type="SUPFAM" id="SSF56317">
    <property type="entry name" value="Carbon-nitrogen hydrolase"/>
    <property type="match status" value="1"/>
</dbReference>
<reference evidence="4" key="1">
    <citation type="submission" date="2018-05" db="EMBL/GenBank/DDBJ databases">
        <title>Zavarzinia sp. HR-AS.</title>
        <authorList>
            <person name="Lee Y."/>
            <person name="Jeon C.O."/>
        </authorList>
    </citation>
    <scope>NUCLEOTIDE SEQUENCE [LARGE SCALE GENOMIC DNA]</scope>
    <source>
        <strain evidence="4">DSM 1231</strain>
    </source>
</reference>
<feature type="domain" description="CN hydrolase" evidence="2">
    <location>
        <begin position="4"/>
        <end position="251"/>
    </location>
</feature>
<dbReference type="Proteomes" id="UP000246077">
    <property type="component" value="Unassembled WGS sequence"/>
</dbReference>
<dbReference type="GO" id="GO:0016811">
    <property type="term" value="F:hydrolase activity, acting on carbon-nitrogen (but not peptide) bonds, in linear amides"/>
    <property type="evidence" value="ECO:0007669"/>
    <property type="project" value="InterPro"/>
</dbReference>
<dbReference type="PROSITE" id="PS50263">
    <property type="entry name" value="CN_HYDROLASE"/>
    <property type="match status" value="1"/>
</dbReference>
<name>A0A317E878_9PROT</name>
<evidence type="ECO:0000259" key="2">
    <source>
        <dbReference type="PROSITE" id="PS50263"/>
    </source>
</evidence>
<dbReference type="AlphaFoldDB" id="A0A317E878"/>
<dbReference type="RefSeq" id="WP_109921100.1">
    <property type="nucleotide sequence ID" value="NZ_QGLF01000002.1"/>
</dbReference>
<dbReference type="InterPro" id="IPR003010">
    <property type="entry name" value="C-N_Hydrolase"/>
</dbReference>
<organism evidence="3 4">
    <name type="scientific">Zavarzinia compransoris</name>
    <dbReference type="NCBI Taxonomy" id="1264899"/>
    <lineage>
        <taxon>Bacteria</taxon>
        <taxon>Pseudomonadati</taxon>
        <taxon>Pseudomonadota</taxon>
        <taxon>Alphaproteobacteria</taxon>
        <taxon>Rhodospirillales</taxon>
        <taxon>Zavarziniaceae</taxon>
        <taxon>Zavarzinia</taxon>
    </lineage>
</organism>
<dbReference type="EMBL" id="QGLF01000002">
    <property type="protein sequence ID" value="PWR22456.1"/>
    <property type="molecule type" value="Genomic_DNA"/>
</dbReference>
<comment type="caution">
    <text evidence="3">The sequence shown here is derived from an EMBL/GenBank/DDBJ whole genome shotgun (WGS) entry which is preliminary data.</text>
</comment>
<keyword evidence="4" id="KW-1185">Reference proteome</keyword>
<dbReference type="Pfam" id="PF00795">
    <property type="entry name" value="CN_hydrolase"/>
    <property type="match status" value="1"/>
</dbReference>
<protein>
    <submittedName>
        <fullName evidence="3">Amidohydrolase</fullName>
    </submittedName>
</protein>
<dbReference type="OrthoDB" id="9811121at2"/>
<dbReference type="InterPro" id="IPR036526">
    <property type="entry name" value="C-N_Hydrolase_sf"/>
</dbReference>
<evidence type="ECO:0000256" key="1">
    <source>
        <dbReference type="ARBA" id="ARBA00022801"/>
    </source>
</evidence>
<keyword evidence="1 3" id="KW-0378">Hydrolase</keyword>